<evidence type="ECO:0000256" key="6">
    <source>
        <dbReference type="ARBA" id="ARBA00030081"/>
    </source>
</evidence>
<dbReference type="AlphaFoldDB" id="A0A9N9QFU0"/>
<keyword evidence="4" id="KW-0234">DNA repair</keyword>
<dbReference type="PANTHER" id="PTHR28529">
    <property type="entry name" value="DNA REPAIR PROTEIN SWI5 HOMOLOG"/>
    <property type="match status" value="1"/>
</dbReference>
<evidence type="ECO:0000256" key="7">
    <source>
        <dbReference type="SAM" id="Coils"/>
    </source>
</evidence>
<evidence type="ECO:0000256" key="4">
    <source>
        <dbReference type="ARBA" id="ARBA00023204"/>
    </source>
</evidence>
<proteinExistence type="inferred from homology"/>
<gene>
    <name evidence="9" type="ORF">CEUTPL_LOCUS9140</name>
</gene>
<evidence type="ECO:0000256" key="1">
    <source>
        <dbReference type="ARBA" id="ARBA00008060"/>
    </source>
</evidence>
<dbReference type="EMBL" id="OU892281">
    <property type="protein sequence ID" value="CAG9768613.1"/>
    <property type="molecule type" value="Genomic_DNA"/>
</dbReference>
<accession>A0A9N9QFU0</accession>
<evidence type="ECO:0000313" key="10">
    <source>
        <dbReference type="Proteomes" id="UP001152799"/>
    </source>
</evidence>
<dbReference type="InterPro" id="IPR010760">
    <property type="entry name" value="DNA-repair_Swi5"/>
</dbReference>
<dbReference type="OrthoDB" id="5839at2759"/>
<sequence length="101" mass="11542">MPMKRRRAPNSKLPKVNSKEKLTTAELKLRLQSLKKRSAALDKEIEELRAKGVTEDLQPEMKALHDYNDIKDVTQMVLGVLADEEQCTVGSLHKKYNLPLE</sequence>
<dbReference type="GO" id="GO:0034974">
    <property type="term" value="C:Swi5-Swi2 complex"/>
    <property type="evidence" value="ECO:0007669"/>
    <property type="project" value="TreeGrafter"/>
</dbReference>
<keyword evidence="10" id="KW-1185">Reference proteome</keyword>
<feature type="coiled-coil region" evidence="7">
    <location>
        <begin position="24"/>
        <end position="51"/>
    </location>
</feature>
<dbReference type="GO" id="GO:0032798">
    <property type="term" value="C:Swi5-Sfr1 complex"/>
    <property type="evidence" value="ECO:0007669"/>
    <property type="project" value="TreeGrafter"/>
</dbReference>
<protein>
    <recommendedName>
        <fullName evidence="2">DNA repair protein SWI5 homolog</fullName>
    </recommendedName>
    <alternativeName>
        <fullName evidence="6">Protein SAE3 homolog</fullName>
    </alternativeName>
</protein>
<evidence type="ECO:0000256" key="5">
    <source>
        <dbReference type="ARBA" id="ARBA00025380"/>
    </source>
</evidence>
<comment type="similarity">
    <text evidence="1">Belongs to the SWI5/SAE3 family.</text>
</comment>
<organism evidence="9 10">
    <name type="scientific">Ceutorhynchus assimilis</name>
    <name type="common">cabbage seed weevil</name>
    <dbReference type="NCBI Taxonomy" id="467358"/>
    <lineage>
        <taxon>Eukaryota</taxon>
        <taxon>Metazoa</taxon>
        <taxon>Ecdysozoa</taxon>
        <taxon>Arthropoda</taxon>
        <taxon>Hexapoda</taxon>
        <taxon>Insecta</taxon>
        <taxon>Pterygota</taxon>
        <taxon>Neoptera</taxon>
        <taxon>Endopterygota</taxon>
        <taxon>Coleoptera</taxon>
        <taxon>Polyphaga</taxon>
        <taxon>Cucujiformia</taxon>
        <taxon>Curculionidae</taxon>
        <taxon>Ceutorhynchinae</taxon>
        <taxon>Ceutorhynchus</taxon>
    </lineage>
</organism>
<evidence type="ECO:0000256" key="3">
    <source>
        <dbReference type="ARBA" id="ARBA00022763"/>
    </source>
</evidence>
<dbReference type="PANTHER" id="PTHR28529:SF2">
    <property type="entry name" value="DNA REPAIR PROTEIN SWI5 HOMOLOG"/>
    <property type="match status" value="1"/>
</dbReference>
<dbReference type="Gene3D" id="1.20.5.170">
    <property type="match status" value="1"/>
</dbReference>
<dbReference type="Pfam" id="PF07061">
    <property type="entry name" value="Swi5"/>
    <property type="match status" value="1"/>
</dbReference>
<dbReference type="Proteomes" id="UP001152799">
    <property type="component" value="Chromosome 5"/>
</dbReference>
<name>A0A9N9QFU0_9CUCU</name>
<dbReference type="GO" id="GO:0000724">
    <property type="term" value="P:double-strand break repair via homologous recombination"/>
    <property type="evidence" value="ECO:0007669"/>
    <property type="project" value="TreeGrafter"/>
</dbReference>
<comment type="function">
    <text evidence="5">Component of the swi5-sfr1 complex, a complex required for double-strand break repair via homologous recombination.</text>
</comment>
<reference evidence="9" key="1">
    <citation type="submission" date="2022-01" db="EMBL/GenBank/DDBJ databases">
        <authorList>
            <person name="King R."/>
        </authorList>
    </citation>
    <scope>NUCLEOTIDE SEQUENCE</scope>
</reference>
<keyword evidence="7" id="KW-0175">Coiled coil</keyword>
<evidence type="ECO:0000256" key="2">
    <source>
        <dbReference type="ARBA" id="ARBA00019825"/>
    </source>
</evidence>
<feature type="region of interest" description="Disordered" evidence="8">
    <location>
        <begin position="1"/>
        <end position="21"/>
    </location>
</feature>
<evidence type="ECO:0000256" key="8">
    <source>
        <dbReference type="SAM" id="MobiDB-lite"/>
    </source>
</evidence>
<evidence type="ECO:0000313" key="9">
    <source>
        <dbReference type="EMBL" id="CAG9768613.1"/>
    </source>
</evidence>
<keyword evidence="3" id="KW-0227">DNA damage</keyword>